<feature type="region of interest" description="Disordered" evidence="1">
    <location>
        <begin position="123"/>
        <end position="142"/>
    </location>
</feature>
<name>K2RAY7_MACPH</name>
<dbReference type="Proteomes" id="UP000007129">
    <property type="component" value="Unassembled WGS sequence"/>
</dbReference>
<accession>K2RAY7</accession>
<feature type="compositionally biased region" description="Acidic residues" evidence="1">
    <location>
        <begin position="129"/>
        <end position="142"/>
    </location>
</feature>
<dbReference type="AlphaFoldDB" id="K2RAY7"/>
<protein>
    <submittedName>
        <fullName evidence="2">Uncharacterized protein</fullName>
    </submittedName>
</protein>
<comment type="caution">
    <text evidence="2">The sequence shown here is derived from an EMBL/GenBank/DDBJ whole genome shotgun (WGS) entry which is preliminary data.</text>
</comment>
<evidence type="ECO:0000256" key="1">
    <source>
        <dbReference type="SAM" id="MobiDB-lite"/>
    </source>
</evidence>
<evidence type="ECO:0000313" key="2">
    <source>
        <dbReference type="EMBL" id="EKG11683.1"/>
    </source>
</evidence>
<dbReference type="VEuPathDB" id="FungiDB:MPH_11176"/>
<sequence>MHDGDIAPIRLNGGSRDAAVDRHGSSLNAIRGNSHLDKVEPVFACDSGIWDNGIVVIVNVFPAHGVPVATFVVEEAERVEDEELELFEAGEDDTVPVEVREEDMLVTREETAERELKEELTYDERAEEVPADEDPPEEDLIDEELTEEELAGEGVVRESDAELAELVFAVDEDEVLVSVENVEDFPVVVVVVVAETDTERS</sequence>
<dbReference type="InParanoid" id="K2RAY7"/>
<dbReference type="EMBL" id="AHHD01000467">
    <property type="protein sequence ID" value="EKG11683.1"/>
    <property type="molecule type" value="Genomic_DNA"/>
</dbReference>
<organism evidence="2 3">
    <name type="scientific">Macrophomina phaseolina (strain MS6)</name>
    <name type="common">Charcoal rot fungus</name>
    <dbReference type="NCBI Taxonomy" id="1126212"/>
    <lineage>
        <taxon>Eukaryota</taxon>
        <taxon>Fungi</taxon>
        <taxon>Dikarya</taxon>
        <taxon>Ascomycota</taxon>
        <taxon>Pezizomycotina</taxon>
        <taxon>Dothideomycetes</taxon>
        <taxon>Dothideomycetes incertae sedis</taxon>
        <taxon>Botryosphaeriales</taxon>
        <taxon>Botryosphaeriaceae</taxon>
        <taxon>Macrophomina</taxon>
    </lineage>
</organism>
<reference evidence="2 3" key="1">
    <citation type="journal article" date="2012" name="BMC Genomics">
        <title>Tools to kill: Genome of one of the most destructive plant pathogenic fungi Macrophomina phaseolina.</title>
        <authorList>
            <person name="Islam M.S."/>
            <person name="Haque M.S."/>
            <person name="Islam M.M."/>
            <person name="Emdad E.M."/>
            <person name="Halim A."/>
            <person name="Hossen Q.M.M."/>
            <person name="Hossain M.Z."/>
            <person name="Ahmed B."/>
            <person name="Rahim S."/>
            <person name="Rahman M.S."/>
            <person name="Alam M.M."/>
            <person name="Hou S."/>
            <person name="Wan X."/>
            <person name="Saito J.A."/>
            <person name="Alam M."/>
        </authorList>
    </citation>
    <scope>NUCLEOTIDE SEQUENCE [LARGE SCALE GENOMIC DNA]</scope>
    <source>
        <strain evidence="2 3">MS6</strain>
    </source>
</reference>
<gene>
    <name evidence="2" type="ORF">MPH_11176</name>
</gene>
<evidence type="ECO:0000313" key="3">
    <source>
        <dbReference type="Proteomes" id="UP000007129"/>
    </source>
</evidence>
<dbReference type="HOGENOM" id="CLU_1360639_0_0_1"/>
<proteinExistence type="predicted"/>